<organism evidence="8 9">
    <name type="scientific">Acrocarpospora pleiomorpha</name>
    <dbReference type="NCBI Taxonomy" id="90975"/>
    <lineage>
        <taxon>Bacteria</taxon>
        <taxon>Bacillati</taxon>
        <taxon>Actinomycetota</taxon>
        <taxon>Actinomycetes</taxon>
        <taxon>Streptosporangiales</taxon>
        <taxon>Streptosporangiaceae</taxon>
        <taxon>Acrocarpospora</taxon>
    </lineage>
</organism>
<evidence type="ECO:0000259" key="6">
    <source>
        <dbReference type="Pfam" id="PF00441"/>
    </source>
</evidence>
<reference evidence="8 9" key="1">
    <citation type="submission" date="2019-10" db="EMBL/GenBank/DDBJ databases">
        <title>Whole genome shotgun sequence of Acrocarpospora pleiomorpha NBRC 16267.</title>
        <authorList>
            <person name="Ichikawa N."/>
            <person name="Kimura A."/>
            <person name="Kitahashi Y."/>
            <person name="Komaki H."/>
            <person name="Oguchi A."/>
        </authorList>
    </citation>
    <scope>NUCLEOTIDE SEQUENCE [LARGE SCALE GENOMIC DNA]</scope>
    <source>
        <strain evidence="8 9">NBRC 16267</strain>
    </source>
</reference>
<dbReference type="Gene3D" id="1.20.140.10">
    <property type="entry name" value="Butyryl-CoA Dehydrogenase, subunit A, domain 3"/>
    <property type="match status" value="1"/>
</dbReference>
<dbReference type="GO" id="GO:0050660">
    <property type="term" value="F:flavin adenine dinucleotide binding"/>
    <property type="evidence" value="ECO:0007669"/>
    <property type="project" value="InterPro"/>
</dbReference>
<dbReference type="InterPro" id="IPR037069">
    <property type="entry name" value="AcylCoA_DH/ox_N_sf"/>
</dbReference>
<protein>
    <submittedName>
        <fullName evidence="8">Acyl-CoA dehydrogenase</fullName>
    </submittedName>
</protein>
<evidence type="ECO:0000313" key="9">
    <source>
        <dbReference type="Proteomes" id="UP000377595"/>
    </source>
</evidence>
<feature type="domain" description="Acyl-CoA dehydrogenase/oxidase N-terminal" evidence="7">
    <location>
        <begin position="12"/>
        <end position="118"/>
    </location>
</feature>
<gene>
    <name evidence="8" type="primary">acd_4</name>
    <name evidence="8" type="ORF">Aple_029130</name>
</gene>
<dbReference type="EMBL" id="BLAF01000014">
    <property type="protein sequence ID" value="GES20017.1"/>
    <property type="molecule type" value="Genomic_DNA"/>
</dbReference>
<sequence>MQPVITDPLTSSDHLEISAMVGDFTQRVFSSDRVRAAAAGAPGFDEPAWKQMVELGWSGLGVPAAAGGGELGVFVQCIVHRELGARLAPSPYLATAAFAATALDELADPELAGGLLAAIAGEATLLALVLGHGRGWSSAPSPLVTATRSGAGWVLDGAVPLVLDATRARRLIVVAAIDGRNWGLFGVEGAGVSRPVATVDSTRAFGDLLLRETPAVALHRDPFGRARIDALVDRLAVFLAAEMVGAAIACLNQTLDYLRTRRQFGRPIGSFQALKHRCADLAVGLTTAQELVFAAAETADTGDAAALALFAPLALARAGEALKRTSEEGIQLHGGVGFTDEFDIGRYYKRALADLEILSGPVTAYARMDAVRRGPA</sequence>
<dbReference type="Pfam" id="PF02771">
    <property type="entry name" value="Acyl-CoA_dh_N"/>
    <property type="match status" value="1"/>
</dbReference>
<evidence type="ECO:0000256" key="3">
    <source>
        <dbReference type="ARBA" id="ARBA00022630"/>
    </source>
</evidence>
<dbReference type="Proteomes" id="UP000377595">
    <property type="component" value="Unassembled WGS sequence"/>
</dbReference>
<dbReference type="InterPro" id="IPR009075">
    <property type="entry name" value="AcylCo_DH/oxidase_C"/>
</dbReference>
<keyword evidence="9" id="KW-1185">Reference proteome</keyword>
<dbReference type="GO" id="GO:0003995">
    <property type="term" value="F:acyl-CoA dehydrogenase activity"/>
    <property type="evidence" value="ECO:0007669"/>
    <property type="project" value="TreeGrafter"/>
</dbReference>
<comment type="similarity">
    <text evidence="2">Belongs to the acyl-CoA dehydrogenase family.</text>
</comment>
<evidence type="ECO:0000256" key="2">
    <source>
        <dbReference type="ARBA" id="ARBA00009347"/>
    </source>
</evidence>
<dbReference type="InterPro" id="IPR009100">
    <property type="entry name" value="AcylCoA_DH/oxidase_NM_dom_sf"/>
</dbReference>
<keyword evidence="5" id="KW-0560">Oxidoreductase</keyword>
<dbReference type="Pfam" id="PF00441">
    <property type="entry name" value="Acyl-CoA_dh_1"/>
    <property type="match status" value="1"/>
</dbReference>
<evidence type="ECO:0000256" key="1">
    <source>
        <dbReference type="ARBA" id="ARBA00001974"/>
    </source>
</evidence>
<dbReference type="AlphaFoldDB" id="A0A5M3XEG5"/>
<evidence type="ECO:0000313" key="8">
    <source>
        <dbReference type="EMBL" id="GES20017.1"/>
    </source>
</evidence>
<comment type="caution">
    <text evidence="8">The sequence shown here is derived from an EMBL/GenBank/DDBJ whole genome shotgun (WGS) entry which is preliminary data.</text>
</comment>
<proteinExistence type="inferred from homology"/>
<evidence type="ECO:0000256" key="4">
    <source>
        <dbReference type="ARBA" id="ARBA00022827"/>
    </source>
</evidence>
<evidence type="ECO:0000256" key="5">
    <source>
        <dbReference type="ARBA" id="ARBA00023002"/>
    </source>
</evidence>
<comment type="cofactor">
    <cofactor evidence="1">
        <name>FAD</name>
        <dbReference type="ChEBI" id="CHEBI:57692"/>
    </cofactor>
</comment>
<name>A0A5M3XEG5_9ACTN</name>
<dbReference type="PANTHER" id="PTHR43884:SF20">
    <property type="entry name" value="ACYL-COA DEHYDROGENASE FADE28"/>
    <property type="match status" value="1"/>
</dbReference>
<dbReference type="PANTHER" id="PTHR43884">
    <property type="entry name" value="ACYL-COA DEHYDROGENASE"/>
    <property type="match status" value="1"/>
</dbReference>
<keyword evidence="3" id="KW-0285">Flavoprotein</keyword>
<evidence type="ECO:0000259" key="7">
    <source>
        <dbReference type="Pfam" id="PF02771"/>
    </source>
</evidence>
<feature type="domain" description="Acyl-CoA dehydrogenase/oxidase C-terminal" evidence="6">
    <location>
        <begin position="237"/>
        <end position="354"/>
    </location>
</feature>
<dbReference type="Gene3D" id="1.10.540.10">
    <property type="entry name" value="Acyl-CoA dehydrogenase/oxidase, N-terminal domain"/>
    <property type="match status" value="1"/>
</dbReference>
<keyword evidence="4" id="KW-0274">FAD</keyword>
<accession>A0A5M3XEG5</accession>
<dbReference type="SUPFAM" id="SSF47203">
    <property type="entry name" value="Acyl-CoA dehydrogenase C-terminal domain-like"/>
    <property type="match status" value="1"/>
</dbReference>
<dbReference type="SUPFAM" id="SSF56645">
    <property type="entry name" value="Acyl-CoA dehydrogenase NM domain-like"/>
    <property type="match status" value="1"/>
</dbReference>
<dbReference type="OrthoDB" id="4607453at2"/>
<dbReference type="InterPro" id="IPR036250">
    <property type="entry name" value="AcylCo_DH-like_C"/>
</dbReference>
<dbReference type="InterPro" id="IPR013786">
    <property type="entry name" value="AcylCoA_DH/ox_N"/>
</dbReference>